<dbReference type="PANTHER" id="PTHR12658">
    <property type="entry name" value="BETA-TUBULIN COFACTOR D"/>
    <property type="match status" value="1"/>
</dbReference>
<keyword evidence="8" id="KW-1185">Reference proteome</keyword>
<organism evidence="7 8">
    <name type="scientific">Brenthis ino</name>
    <name type="common">lesser marbled fritillary</name>
    <dbReference type="NCBI Taxonomy" id="405034"/>
    <lineage>
        <taxon>Eukaryota</taxon>
        <taxon>Metazoa</taxon>
        <taxon>Ecdysozoa</taxon>
        <taxon>Arthropoda</taxon>
        <taxon>Hexapoda</taxon>
        <taxon>Insecta</taxon>
        <taxon>Pterygota</taxon>
        <taxon>Neoptera</taxon>
        <taxon>Endopterygota</taxon>
        <taxon>Lepidoptera</taxon>
        <taxon>Glossata</taxon>
        <taxon>Ditrysia</taxon>
        <taxon>Papilionoidea</taxon>
        <taxon>Nymphalidae</taxon>
        <taxon>Heliconiinae</taxon>
        <taxon>Argynnini</taxon>
        <taxon>Brenthis</taxon>
    </lineage>
</organism>
<dbReference type="GO" id="GO:0016328">
    <property type="term" value="C:lateral plasma membrane"/>
    <property type="evidence" value="ECO:0007669"/>
    <property type="project" value="TreeGrafter"/>
</dbReference>
<name>A0A8J9VLZ7_9NEOP</name>
<evidence type="ECO:0000256" key="1">
    <source>
        <dbReference type="ARBA" id="ARBA00006853"/>
    </source>
</evidence>
<dbReference type="InterPro" id="IPR033162">
    <property type="entry name" value="TBCD"/>
</dbReference>
<dbReference type="InterPro" id="IPR016024">
    <property type="entry name" value="ARM-type_fold"/>
</dbReference>
<evidence type="ECO:0000259" key="5">
    <source>
        <dbReference type="Pfam" id="PF12612"/>
    </source>
</evidence>
<feature type="transmembrane region" description="Helical" evidence="4">
    <location>
        <begin position="146"/>
        <end position="162"/>
    </location>
</feature>
<dbReference type="GO" id="GO:0000226">
    <property type="term" value="P:microtubule cytoskeleton organization"/>
    <property type="evidence" value="ECO:0007669"/>
    <property type="project" value="TreeGrafter"/>
</dbReference>
<dbReference type="AlphaFoldDB" id="A0A8J9VLZ7"/>
<reference evidence="7" key="1">
    <citation type="submission" date="2021-12" db="EMBL/GenBank/DDBJ databases">
        <authorList>
            <person name="Martin H S."/>
        </authorList>
    </citation>
    <scope>NUCLEOTIDE SEQUENCE</scope>
</reference>
<dbReference type="OrthoDB" id="10253476at2759"/>
<dbReference type="Pfam" id="PF12612">
    <property type="entry name" value="TFCD_C"/>
    <property type="match status" value="1"/>
</dbReference>
<evidence type="ECO:0000313" key="7">
    <source>
        <dbReference type="EMBL" id="CAH0725338.1"/>
    </source>
</evidence>
<dbReference type="GO" id="GO:0007023">
    <property type="term" value="P:post-chaperonin tubulin folding pathway"/>
    <property type="evidence" value="ECO:0007669"/>
    <property type="project" value="InterPro"/>
</dbReference>
<dbReference type="Pfam" id="PF25767">
    <property type="entry name" value="ARM_TBCD_2nd"/>
    <property type="match status" value="1"/>
</dbReference>
<protein>
    <recommendedName>
        <fullName evidence="2">Tubulin-specific chaperone D</fullName>
    </recommendedName>
</protein>
<dbReference type="InterPro" id="IPR058033">
    <property type="entry name" value="ARM_TBCD_2nd"/>
</dbReference>
<dbReference type="EMBL" id="OV170225">
    <property type="protein sequence ID" value="CAH0725338.1"/>
    <property type="molecule type" value="Genomic_DNA"/>
</dbReference>
<evidence type="ECO:0000256" key="2">
    <source>
        <dbReference type="ARBA" id="ARBA00015003"/>
    </source>
</evidence>
<keyword evidence="4" id="KW-1133">Transmembrane helix</keyword>
<dbReference type="GO" id="GO:0034333">
    <property type="term" value="P:adherens junction assembly"/>
    <property type="evidence" value="ECO:0007669"/>
    <property type="project" value="TreeGrafter"/>
</dbReference>
<evidence type="ECO:0000256" key="4">
    <source>
        <dbReference type="SAM" id="Phobius"/>
    </source>
</evidence>
<comment type="similarity">
    <text evidence="1">Belongs to the TBCD family.</text>
</comment>
<dbReference type="InterPro" id="IPR022577">
    <property type="entry name" value="TBCD_C"/>
</dbReference>
<dbReference type="SUPFAM" id="SSF48371">
    <property type="entry name" value="ARM repeat"/>
    <property type="match status" value="2"/>
</dbReference>
<dbReference type="GO" id="GO:0007021">
    <property type="term" value="P:tubulin complex assembly"/>
    <property type="evidence" value="ECO:0007669"/>
    <property type="project" value="InterPro"/>
</dbReference>
<keyword evidence="4" id="KW-0812">Transmembrane</keyword>
<dbReference type="GO" id="GO:0048487">
    <property type="term" value="F:beta-tubulin binding"/>
    <property type="evidence" value="ECO:0007669"/>
    <property type="project" value="InterPro"/>
</dbReference>
<keyword evidence="4" id="KW-0472">Membrane</keyword>
<dbReference type="GO" id="GO:0005096">
    <property type="term" value="F:GTPase activator activity"/>
    <property type="evidence" value="ECO:0007669"/>
    <property type="project" value="InterPro"/>
</dbReference>
<dbReference type="InterPro" id="IPR011989">
    <property type="entry name" value="ARM-like"/>
</dbReference>
<dbReference type="Proteomes" id="UP000838878">
    <property type="component" value="Chromosome 5"/>
</dbReference>
<dbReference type="Pfam" id="PF23579">
    <property type="entry name" value="ARM_TBCD"/>
    <property type="match status" value="1"/>
</dbReference>
<dbReference type="PANTHER" id="PTHR12658:SF0">
    <property type="entry name" value="TUBULIN-SPECIFIC CHAPERONE D"/>
    <property type="match status" value="1"/>
</dbReference>
<feature type="domain" description="Tubulin-folding cofactor D C-terminal" evidence="5">
    <location>
        <begin position="888"/>
        <end position="1096"/>
    </location>
</feature>
<evidence type="ECO:0000256" key="3">
    <source>
        <dbReference type="ARBA" id="ARBA00023186"/>
    </source>
</evidence>
<dbReference type="GO" id="GO:0070830">
    <property type="term" value="P:bicellular tight junction assembly"/>
    <property type="evidence" value="ECO:0007669"/>
    <property type="project" value="TreeGrafter"/>
</dbReference>
<sequence>MVALDADMNRDDDCDNIGLGCALEHFSEVEEVLSMIDNVRNIYNTPSFEVEYDKLYTILKQYYEQPHLLDPHLDKMLAKFMNIIKDKEAAFEIKHAAFNYMYQIIRVRGYKVVVRHLPHEVTDLLTVLTYLEAQDPLDKETWRSRFVLLLWLSIVVIIPFHMSRLDGFAPDQPGTAGTSKKLTVMERIFNICKTYAMSKDSCGEASAYLASKFLIRSDVKELYMKSFFDWACDLHSNLQEEDTIYYGVLAAVAAVLKHGKRDDLLPFTPKLLEWVTKQNYKQHNAMLVRKYGVKIVQRIGLTFLRPRVVSWRYTRGSRSLAVTLGAATAAAGDTETITTPPDDDDQDIPQEVEDVVELLLCSLRDDDTVVRWSAAKGVGRIGARLPALAAADVCESVLTLFADNERETAWHGGCMALAELGRRGLISPTQLGAAVRAAAAALRRDEARAAGGGARAARDAACHAAWAIARAYDAPALRPHADLLACALIATACFDREINCRRAASAAYQENVGRHGLFPHGIEALTAADFHAVGPRAHAYLRVAPRVAALPPYARPLLDHLADLKLEHWDVAVRELAARALGNLTDKMPEYVATELLPKLIKKTESIDLNVRHGAILGIGEAIYALSQTELPDGRKGDSLVGAAEWARVRGLAAALRARQLLRGLGGELMRQAACAAAARLARAAAPLPPAAVDEWLSLVEECLSHEVQAIREKAIEALPHIFEQYFKDDNLQYGDMSAKQKRMQLVEKYCEQLGNTGVNGLFLRMGYARAIGALPQFVVEEQMELIVGALIECSRVTEGTAKWAEARRDAAAALAAATAAAPARARPELLARARAALLAGLHEYTVDMRGDIGAWVREACMTGLLALCRQCAAQAPELNAAAAVAAVARGVAQQAVEKIDRTRAHAGRVFTALLYNDPPIDNIPDHEALKRIFPPASCEPDAGDAPGEAAAPGAVPGASESSGVVLWLFPGHTMPRFVQLLRFPAYRYHVIKGLVVSAGELTESLVKHTTQSLFAFLNSLHAEPAVLRSVCADVTQVFADNLHVKRITGPMFNFLDRLLSSGSISPILEDPESTFAKDILKYLQLELRGGKNIYKLLDSINVLCQLIQVPGVCGAALGQLAIYLCYSDRYVRRCAAARLYEALALYGDACVPPDDLDQVMNTLAETDWERAVPELRPVRDRLCDLMAIKRPVLRQKPTN</sequence>
<proteinExistence type="inferred from homology"/>
<keyword evidence="3" id="KW-0143">Chaperone</keyword>
<feature type="domain" description="Tubulin-folding cofactor D ARM repeats" evidence="6">
    <location>
        <begin position="287"/>
        <end position="522"/>
    </location>
</feature>
<evidence type="ECO:0000259" key="6">
    <source>
        <dbReference type="Pfam" id="PF25767"/>
    </source>
</evidence>
<evidence type="ECO:0000313" key="8">
    <source>
        <dbReference type="Proteomes" id="UP000838878"/>
    </source>
</evidence>
<dbReference type="Gene3D" id="1.25.10.10">
    <property type="entry name" value="Leucine-rich Repeat Variant"/>
    <property type="match status" value="2"/>
</dbReference>
<feature type="non-terminal residue" evidence="7">
    <location>
        <position position="1200"/>
    </location>
</feature>
<accession>A0A8J9VLZ7</accession>
<gene>
    <name evidence="7" type="ORF">BINO364_LOCUS10928</name>
</gene>